<dbReference type="GeneID" id="37284597"/>
<keyword evidence="2" id="KW-1185">Reference proteome</keyword>
<dbReference type="PANTHER" id="PTHR37507:SF2">
    <property type="entry name" value="SPORULATION PROTEIN YDCC"/>
    <property type="match status" value="1"/>
</dbReference>
<evidence type="ECO:0000313" key="2">
    <source>
        <dbReference type="Proteomes" id="UP000253273"/>
    </source>
</evidence>
<proteinExistence type="predicted"/>
<name>A0A345E5P6_9EURY</name>
<dbReference type="Proteomes" id="UP000253273">
    <property type="component" value="Chromosome"/>
</dbReference>
<dbReference type="Gene3D" id="2.50.20.10">
    <property type="entry name" value="Lipoprotein localisation LolA/LolB/LppX"/>
    <property type="match status" value="1"/>
</dbReference>
<dbReference type="OrthoDB" id="214152at2157"/>
<organism evidence="1 2">
    <name type="scientific">Haloplanus rubicundus</name>
    <dbReference type="NCBI Taxonomy" id="1547898"/>
    <lineage>
        <taxon>Archaea</taxon>
        <taxon>Methanobacteriati</taxon>
        <taxon>Methanobacteriota</taxon>
        <taxon>Stenosarchaea group</taxon>
        <taxon>Halobacteria</taxon>
        <taxon>Halobacteriales</taxon>
        <taxon>Haloferacaceae</taxon>
        <taxon>Haloplanus</taxon>
    </lineage>
</organism>
<evidence type="ECO:0000313" key="1">
    <source>
        <dbReference type="EMBL" id="AXG07518.1"/>
    </source>
</evidence>
<dbReference type="RefSeq" id="WP_114586644.1">
    <property type="nucleotide sequence ID" value="NZ_CP031150.1"/>
</dbReference>
<gene>
    <name evidence="1" type="ORF">DU500_14390</name>
</gene>
<reference evidence="1 2" key="1">
    <citation type="submission" date="2018-07" db="EMBL/GenBank/DDBJ databases">
        <title>Genome sequences of Haloplanus sp. CBA1113.</title>
        <authorList>
            <person name="Kim Y.B."/>
            <person name="Roh S.W."/>
        </authorList>
    </citation>
    <scope>NUCLEOTIDE SEQUENCE [LARGE SCALE GENOMIC DNA]</scope>
    <source>
        <strain evidence="1 2">CBA1113</strain>
    </source>
</reference>
<accession>A0A345E5P6</accession>
<dbReference type="PANTHER" id="PTHR37507">
    <property type="entry name" value="SPORULATION PROTEIN YDCC"/>
    <property type="match status" value="1"/>
</dbReference>
<dbReference type="InterPro" id="IPR052944">
    <property type="entry name" value="Sporulation_related"/>
</dbReference>
<dbReference type="AlphaFoldDB" id="A0A345E5P6"/>
<protein>
    <submittedName>
        <fullName evidence="1">DUF2092 domain-containing protein</fullName>
    </submittedName>
</protein>
<dbReference type="KEGG" id="haj:DU500_14390"/>
<sequence>MQPTFGDWRRLVLVVVAVSLVVGAGAAITGGQSGQPSGDAVLNDTRDRYADAESLVTTAEVTVSNDTANRTATVDVAAAGNQSRTVVTTDNGTYRTGVNESIAWYVGPNRTAAWDRNASVRPTDTASVPTNLTDHSLDGWENVTAEYLRSDSDDGTDAHVVEVRHDDGEGTATLWIAQSDSRLLRAKLTDGRNRTTVDYGDTQFNVSVHDSTFDPPADRIAVTSVERYDSFAAVQANTTLDLPTLDATFREASVLTRSSSTTVAQEYRDGGDNVTVISTTSDREFDRENATAVTVNGHDANVTAVRDRAVVYWTDGGVTTAVVVDAGEDRAVEVARRLDE</sequence>
<dbReference type="EMBL" id="CP031150">
    <property type="protein sequence ID" value="AXG07518.1"/>
    <property type="molecule type" value="Genomic_DNA"/>
</dbReference>